<organism evidence="1">
    <name type="scientific">Lepeophtheirus salmonis</name>
    <name type="common">Salmon louse</name>
    <name type="synonym">Caligus salmonis</name>
    <dbReference type="NCBI Taxonomy" id="72036"/>
    <lineage>
        <taxon>Eukaryota</taxon>
        <taxon>Metazoa</taxon>
        <taxon>Ecdysozoa</taxon>
        <taxon>Arthropoda</taxon>
        <taxon>Crustacea</taxon>
        <taxon>Multicrustacea</taxon>
        <taxon>Hexanauplia</taxon>
        <taxon>Copepoda</taxon>
        <taxon>Siphonostomatoida</taxon>
        <taxon>Caligidae</taxon>
        <taxon>Lepeophtheirus</taxon>
    </lineage>
</organism>
<sequence>FRLQDTSETWSLIKKIIIPLLHVEVAIYNCTQDRHISTDEIYLIINDKVNVKIIKLDNKYTNKKMLELNPS</sequence>
<name>A0A0K2V693_LEPSM</name>
<evidence type="ECO:0000313" key="1">
    <source>
        <dbReference type="EMBL" id="CDW45994.1"/>
    </source>
</evidence>
<proteinExistence type="predicted"/>
<feature type="non-terminal residue" evidence="1">
    <location>
        <position position="1"/>
    </location>
</feature>
<dbReference type="AlphaFoldDB" id="A0A0K2V693"/>
<protein>
    <submittedName>
        <fullName evidence="1">Uncharacterized protein</fullName>
    </submittedName>
</protein>
<accession>A0A0K2V693</accession>
<reference evidence="1" key="1">
    <citation type="submission" date="2014-05" db="EMBL/GenBank/DDBJ databases">
        <authorList>
            <person name="Chronopoulou M."/>
        </authorList>
    </citation>
    <scope>NUCLEOTIDE SEQUENCE</scope>
    <source>
        <tissue evidence="1">Whole organism</tissue>
    </source>
</reference>
<dbReference type="EMBL" id="HACA01028633">
    <property type="protein sequence ID" value="CDW45994.1"/>
    <property type="molecule type" value="Transcribed_RNA"/>
</dbReference>